<dbReference type="PANTHER" id="PTHR43861">
    <property type="entry name" value="TRANS-ACONITATE 2-METHYLTRANSFERASE-RELATED"/>
    <property type="match status" value="1"/>
</dbReference>
<name>A0ABR9KTW2_9ACTN</name>
<keyword evidence="3" id="KW-1185">Reference proteome</keyword>
<protein>
    <submittedName>
        <fullName evidence="2">SAM-dependent methyltransferase</fullName>
    </submittedName>
</protein>
<keyword evidence="2" id="KW-0489">Methyltransferase</keyword>
<dbReference type="InterPro" id="IPR029063">
    <property type="entry name" value="SAM-dependent_MTases_sf"/>
</dbReference>
<dbReference type="GO" id="GO:0008168">
    <property type="term" value="F:methyltransferase activity"/>
    <property type="evidence" value="ECO:0007669"/>
    <property type="project" value="UniProtKB-KW"/>
</dbReference>
<comment type="caution">
    <text evidence="2">The sequence shown here is derived from an EMBL/GenBank/DDBJ whole genome shotgun (WGS) entry which is preliminary data.</text>
</comment>
<keyword evidence="2" id="KW-0808">Transferase</keyword>
<dbReference type="CDD" id="cd02440">
    <property type="entry name" value="AdoMet_MTases"/>
    <property type="match status" value="1"/>
</dbReference>
<dbReference type="RefSeq" id="WP_192779682.1">
    <property type="nucleotide sequence ID" value="NZ_BAAASY010000005.1"/>
</dbReference>
<evidence type="ECO:0000259" key="1">
    <source>
        <dbReference type="Pfam" id="PF08241"/>
    </source>
</evidence>
<dbReference type="EMBL" id="JADBEF010000001">
    <property type="protein sequence ID" value="MBE1565484.1"/>
    <property type="molecule type" value="Genomic_DNA"/>
</dbReference>
<sequence length="231" mass="25819">MDAVEIDRAMRLEDHNWWYRERRAILARRVRRLGTPGCAVDLGAAAGGNTRVLVEHGWRALAVDYSEVAVDHARGRGVDAMWGDIRSLPLPSDEFDLVVAFDVLEHIDDDAAAAGEINRVLRSGGTALIAVPCDMRLWSAHDVALGHERRYTRDSLTTLLVDAGLTIERMWSWNVLLRPVARWRRRRSTGCDLEELSPLVNGLLGAIVRSERFLPVGRLPGVSLMVEARSH</sequence>
<gene>
    <name evidence="2" type="ORF">H4W81_008263</name>
</gene>
<reference evidence="2 3" key="1">
    <citation type="submission" date="2020-10" db="EMBL/GenBank/DDBJ databases">
        <title>Sequencing the genomes of 1000 actinobacteria strains.</title>
        <authorList>
            <person name="Klenk H.-P."/>
        </authorList>
    </citation>
    <scope>NUCLEOTIDE SEQUENCE [LARGE SCALE GENOMIC DNA]</scope>
    <source>
        <strain evidence="2 3">DSM 43748</strain>
    </source>
</reference>
<evidence type="ECO:0000313" key="3">
    <source>
        <dbReference type="Proteomes" id="UP000661607"/>
    </source>
</evidence>
<proteinExistence type="predicted"/>
<feature type="domain" description="Methyltransferase type 11" evidence="1">
    <location>
        <begin position="40"/>
        <end position="129"/>
    </location>
</feature>
<dbReference type="GO" id="GO:0032259">
    <property type="term" value="P:methylation"/>
    <property type="evidence" value="ECO:0007669"/>
    <property type="project" value="UniProtKB-KW"/>
</dbReference>
<evidence type="ECO:0000313" key="2">
    <source>
        <dbReference type="EMBL" id="MBE1565484.1"/>
    </source>
</evidence>
<dbReference type="InterPro" id="IPR013216">
    <property type="entry name" value="Methyltransf_11"/>
</dbReference>
<dbReference type="Proteomes" id="UP000661607">
    <property type="component" value="Unassembled WGS sequence"/>
</dbReference>
<organism evidence="2 3">
    <name type="scientific">Nonomuraea africana</name>
    <dbReference type="NCBI Taxonomy" id="46171"/>
    <lineage>
        <taxon>Bacteria</taxon>
        <taxon>Bacillati</taxon>
        <taxon>Actinomycetota</taxon>
        <taxon>Actinomycetes</taxon>
        <taxon>Streptosporangiales</taxon>
        <taxon>Streptosporangiaceae</taxon>
        <taxon>Nonomuraea</taxon>
    </lineage>
</organism>
<dbReference type="SUPFAM" id="SSF53335">
    <property type="entry name" value="S-adenosyl-L-methionine-dependent methyltransferases"/>
    <property type="match status" value="1"/>
</dbReference>
<dbReference type="Pfam" id="PF08241">
    <property type="entry name" value="Methyltransf_11"/>
    <property type="match status" value="1"/>
</dbReference>
<accession>A0ABR9KTW2</accession>
<dbReference type="Gene3D" id="3.40.50.150">
    <property type="entry name" value="Vaccinia Virus protein VP39"/>
    <property type="match status" value="1"/>
</dbReference>